<protein>
    <submittedName>
        <fullName evidence="8">M3 family oligoendopeptidase</fullName>
    </submittedName>
</protein>
<keyword evidence="3 6" id="KW-0378">Hydrolase</keyword>
<evidence type="ECO:0000259" key="7">
    <source>
        <dbReference type="Pfam" id="PF01432"/>
    </source>
</evidence>
<evidence type="ECO:0000313" key="9">
    <source>
        <dbReference type="Proteomes" id="UP001519306"/>
    </source>
</evidence>
<dbReference type="CDD" id="cd09606">
    <property type="entry name" value="M3B_PepF"/>
    <property type="match status" value="1"/>
</dbReference>
<gene>
    <name evidence="8" type="ORF">J2Z71_001286</name>
</gene>
<keyword evidence="5 6" id="KW-0482">Metalloprotease</keyword>
<proteinExistence type="inferred from homology"/>
<dbReference type="Gene3D" id="1.10.1370.30">
    <property type="match status" value="1"/>
</dbReference>
<comment type="cofactor">
    <cofactor evidence="6">
        <name>Zn(2+)</name>
        <dbReference type="ChEBI" id="CHEBI:29105"/>
    </cofactor>
    <text evidence="6">Binds 1 zinc ion.</text>
</comment>
<dbReference type="InterPro" id="IPR011976">
    <property type="entry name" value="Pept_M3B_oligopep-rel"/>
</dbReference>
<keyword evidence="2 6" id="KW-0479">Metal-binding</keyword>
<evidence type="ECO:0000256" key="3">
    <source>
        <dbReference type="ARBA" id="ARBA00022801"/>
    </source>
</evidence>
<dbReference type="PANTHER" id="PTHR11804">
    <property type="entry name" value="PROTEASE M3 THIMET OLIGOPEPTIDASE-RELATED"/>
    <property type="match status" value="1"/>
</dbReference>
<evidence type="ECO:0000256" key="4">
    <source>
        <dbReference type="ARBA" id="ARBA00022833"/>
    </source>
</evidence>
<comment type="caution">
    <text evidence="8">The sequence shown here is derived from an EMBL/GenBank/DDBJ whole genome shotgun (WGS) entry which is preliminary data.</text>
</comment>
<dbReference type="Proteomes" id="UP001519306">
    <property type="component" value="Unassembled WGS sequence"/>
</dbReference>
<sequence>MKFKDMPYERPNIDKVIGYIKATKENLENSSSAEEQINLIKDFADFRKDFDTTTSIAHVRHTMNTLDEFYAKENEFFDENLPIVETNLVEVSKAIYNSKFKKELEEEFGTHYFKLLECNLVLNENAIPFMQKENELVTKYSKIIANSQIDFRGKTYTLTQMAPLLQNPDREYRKEAYKASNAFFKANLEEFDALYDELVKTRTDMAKALGYENYVDLQYKLLQRTDYDSKDVANYREKVLKTITPLAVELRKEQANRLGISDFKYFDIACDYKDGNSNPRGDYKFIVENAQKMYQELSKETGEFFDFMVENELMDLVAKPGKRSGGYCTSFDKYKSPFIFSNFNGTRGDIDVITHEAGHAFQNFMSQHQILPEYIWPTYEACEIHSMSMEFLTWPWMELFFGDEANKFKYSALKSAITFIPYGVTIDHFQHFVYENPNATPEERRNKYHELELMYEPDKDYDDDFLEMGTYWFKQGHVFSTPFYYIDYTLAQVCAFQYLLKSLENKEKALDEYITLCKAGGAESFFKLMDIGKLKNPMTTSVLEEIAPKLKEVVSGIEI</sequence>
<evidence type="ECO:0000256" key="5">
    <source>
        <dbReference type="ARBA" id="ARBA00023049"/>
    </source>
</evidence>
<dbReference type="NCBIfam" id="TIGR02289">
    <property type="entry name" value="M3_not_pepF"/>
    <property type="match status" value="1"/>
</dbReference>
<dbReference type="SUPFAM" id="SSF55486">
    <property type="entry name" value="Metalloproteases ('zincins'), catalytic domain"/>
    <property type="match status" value="1"/>
</dbReference>
<accession>A0ABS4KDB2</accession>
<reference evidence="8 9" key="1">
    <citation type="submission" date="2021-03" db="EMBL/GenBank/DDBJ databases">
        <title>Genomic Encyclopedia of Type Strains, Phase IV (KMG-IV): sequencing the most valuable type-strain genomes for metagenomic binning, comparative biology and taxonomic classification.</title>
        <authorList>
            <person name="Goeker M."/>
        </authorList>
    </citation>
    <scope>NUCLEOTIDE SEQUENCE [LARGE SCALE GENOMIC DNA]</scope>
    <source>
        <strain evidence="8 9">DSM 27563</strain>
    </source>
</reference>
<dbReference type="RefSeq" id="WP_210061168.1">
    <property type="nucleotide sequence ID" value="NZ_JAGGLJ010000011.1"/>
</dbReference>
<dbReference type="InterPro" id="IPR045090">
    <property type="entry name" value="Pept_M3A_M3B"/>
</dbReference>
<feature type="domain" description="Peptidase M3A/M3B catalytic" evidence="7">
    <location>
        <begin position="164"/>
        <end position="544"/>
    </location>
</feature>
<evidence type="ECO:0000256" key="1">
    <source>
        <dbReference type="ARBA" id="ARBA00022670"/>
    </source>
</evidence>
<keyword evidence="1 6" id="KW-0645">Protease</keyword>
<keyword evidence="9" id="KW-1185">Reference proteome</keyword>
<organism evidence="8 9">
    <name type="scientific">Peptoniphilus stercorisuis</name>
    <dbReference type="NCBI Taxonomy" id="1436965"/>
    <lineage>
        <taxon>Bacteria</taxon>
        <taxon>Bacillati</taxon>
        <taxon>Bacillota</taxon>
        <taxon>Tissierellia</taxon>
        <taxon>Tissierellales</taxon>
        <taxon>Peptoniphilaceae</taxon>
        <taxon>Peptoniphilus</taxon>
    </lineage>
</organism>
<keyword evidence="4 6" id="KW-0862">Zinc</keyword>
<evidence type="ECO:0000313" key="8">
    <source>
        <dbReference type="EMBL" id="MBP2025742.1"/>
    </source>
</evidence>
<comment type="similarity">
    <text evidence="6">Belongs to the peptidase M3 family.</text>
</comment>
<dbReference type="Pfam" id="PF01432">
    <property type="entry name" value="Peptidase_M3"/>
    <property type="match status" value="1"/>
</dbReference>
<evidence type="ECO:0000256" key="6">
    <source>
        <dbReference type="RuleBase" id="RU003435"/>
    </source>
</evidence>
<dbReference type="EMBL" id="JAGGLJ010000011">
    <property type="protein sequence ID" value="MBP2025742.1"/>
    <property type="molecule type" value="Genomic_DNA"/>
</dbReference>
<dbReference type="InterPro" id="IPR001567">
    <property type="entry name" value="Pept_M3A_M3B_dom"/>
</dbReference>
<dbReference type="PANTHER" id="PTHR11804:SF28">
    <property type="entry name" value="OLIGOENDOPEPTIDASE F"/>
    <property type="match status" value="1"/>
</dbReference>
<name>A0ABS4KDB2_9FIRM</name>
<evidence type="ECO:0000256" key="2">
    <source>
        <dbReference type="ARBA" id="ARBA00022723"/>
    </source>
</evidence>